<evidence type="ECO:0000256" key="7">
    <source>
        <dbReference type="SAM" id="Phobius"/>
    </source>
</evidence>
<evidence type="ECO:0000256" key="3">
    <source>
        <dbReference type="ARBA" id="ARBA00022692"/>
    </source>
</evidence>
<feature type="compositionally biased region" description="Low complexity" evidence="6">
    <location>
        <begin position="27"/>
        <end position="41"/>
    </location>
</feature>
<feature type="non-terminal residue" evidence="9">
    <location>
        <position position="1"/>
    </location>
</feature>
<proteinExistence type="predicted"/>
<feature type="region of interest" description="Disordered" evidence="6">
    <location>
        <begin position="1"/>
        <end position="48"/>
    </location>
</feature>
<organism evidence="9 10">
    <name type="scientific">Polarella glacialis</name>
    <name type="common">Dinoflagellate</name>
    <dbReference type="NCBI Taxonomy" id="89957"/>
    <lineage>
        <taxon>Eukaryota</taxon>
        <taxon>Sar</taxon>
        <taxon>Alveolata</taxon>
        <taxon>Dinophyceae</taxon>
        <taxon>Suessiales</taxon>
        <taxon>Suessiaceae</taxon>
        <taxon>Polarella</taxon>
    </lineage>
</organism>
<dbReference type="AlphaFoldDB" id="A0A813GN87"/>
<dbReference type="PANTHER" id="PTHR12677">
    <property type="entry name" value="GOLGI APPARATUS MEMBRANE PROTEIN TVP38-RELATED"/>
    <property type="match status" value="1"/>
</dbReference>
<evidence type="ECO:0000256" key="6">
    <source>
        <dbReference type="SAM" id="MobiDB-lite"/>
    </source>
</evidence>
<feature type="transmembrane region" description="Helical" evidence="7">
    <location>
        <begin position="139"/>
        <end position="160"/>
    </location>
</feature>
<protein>
    <recommendedName>
        <fullName evidence="8">VTT domain-containing protein</fullName>
    </recommendedName>
</protein>
<reference evidence="9" key="1">
    <citation type="submission" date="2021-02" db="EMBL/GenBank/DDBJ databases">
        <authorList>
            <person name="Dougan E. K."/>
            <person name="Rhodes N."/>
            <person name="Thang M."/>
            <person name="Chan C."/>
        </authorList>
    </citation>
    <scope>NUCLEOTIDE SEQUENCE</scope>
</reference>
<evidence type="ECO:0000259" key="8">
    <source>
        <dbReference type="Pfam" id="PF09335"/>
    </source>
</evidence>
<comment type="caution">
    <text evidence="9">The sequence shown here is derived from an EMBL/GenBank/DDBJ whole genome shotgun (WGS) entry which is preliminary data.</text>
</comment>
<keyword evidence="5 7" id="KW-0472">Membrane</keyword>
<keyword evidence="2" id="KW-1003">Cell membrane</keyword>
<gene>
    <name evidence="9" type="ORF">PGLA1383_LOCUS45197</name>
</gene>
<feature type="transmembrane region" description="Helical" evidence="7">
    <location>
        <begin position="265"/>
        <end position="282"/>
    </location>
</feature>
<feature type="domain" description="VTT" evidence="8">
    <location>
        <begin position="114"/>
        <end position="238"/>
    </location>
</feature>
<dbReference type="Proteomes" id="UP000654075">
    <property type="component" value="Unassembled WGS sequence"/>
</dbReference>
<feature type="compositionally biased region" description="Polar residues" evidence="6">
    <location>
        <begin position="1"/>
        <end position="10"/>
    </location>
</feature>
<sequence>ATTSLATLSMQPAARVSPLDDDRRRQPLLPAAAAQAGDGSAPQPPPREKESCLRLLALGIAGVGVLVLVVAIMMERQAIGSLTGRLLDQCQRMPAVHAALLLFFATALANVLCVPSFGLFICAGVIFTRKFDSAIQGTLVGTCAVFGGLWLGSIAAFNFGRTLCRQSVVRRLQGLEWVEVVEAIIEEEGWKFVFVARMSPLLPLEAFNYVCSVTSLTNSGFAIGCLGSLPTTAFWVYGSSTATWATLHAQDWPGHPSEGRIRRTVVLAVANILALLLLAFMIRSSARRYQNIVDRRLSQVVDRKFSQEDSPVANSLDLEAQKSLHLDLLRQSTDPWRWRSQARTRSQSASEFSRSRRSIPELSR</sequence>
<dbReference type="PANTHER" id="PTHR12677:SF59">
    <property type="entry name" value="GOLGI APPARATUS MEMBRANE PROTEIN TVP38-RELATED"/>
    <property type="match status" value="1"/>
</dbReference>
<accession>A0A813GN87</accession>
<dbReference type="Pfam" id="PF09335">
    <property type="entry name" value="VTT_dom"/>
    <property type="match status" value="1"/>
</dbReference>
<feature type="transmembrane region" description="Helical" evidence="7">
    <location>
        <begin position="95"/>
        <end position="127"/>
    </location>
</feature>
<evidence type="ECO:0000313" key="10">
    <source>
        <dbReference type="Proteomes" id="UP000654075"/>
    </source>
</evidence>
<evidence type="ECO:0000256" key="5">
    <source>
        <dbReference type="ARBA" id="ARBA00023136"/>
    </source>
</evidence>
<dbReference type="InterPro" id="IPR015414">
    <property type="entry name" value="TMEM64"/>
</dbReference>
<dbReference type="GO" id="GO:0005886">
    <property type="term" value="C:plasma membrane"/>
    <property type="evidence" value="ECO:0007669"/>
    <property type="project" value="UniProtKB-SubCell"/>
</dbReference>
<evidence type="ECO:0000256" key="4">
    <source>
        <dbReference type="ARBA" id="ARBA00022989"/>
    </source>
</evidence>
<dbReference type="OMA" id="AFNYVMG"/>
<keyword evidence="3 7" id="KW-0812">Transmembrane</keyword>
<feature type="transmembrane region" description="Helical" evidence="7">
    <location>
        <begin position="55"/>
        <end position="74"/>
    </location>
</feature>
<evidence type="ECO:0000256" key="1">
    <source>
        <dbReference type="ARBA" id="ARBA00004651"/>
    </source>
</evidence>
<feature type="region of interest" description="Disordered" evidence="6">
    <location>
        <begin position="339"/>
        <end position="364"/>
    </location>
</feature>
<comment type="subcellular location">
    <subcellularLocation>
        <location evidence="1">Cell membrane</location>
        <topology evidence="1">Multi-pass membrane protein</topology>
    </subcellularLocation>
</comment>
<evidence type="ECO:0000256" key="2">
    <source>
        <dbReference type="ARBA" id="ARBA00022475"/>
    </source>
</evidence>
<dbReference type="InterPro" id="IPR032816">
    <property type="entry name" value="VTT_dom"/>
</dbReference>
<feature type="compositionally biased region" description="Low complexity" evidence="6">
    <location>
        <begin position="339"/>
        <end position="350"/>
    </location>
</feature>
<keyword evidence="10" id="KW-1185">Reference proteome</keyword>
<name>A0A813GN87_POLGL</name>
<evidence type="ECO:0000313" key="9">
    <source>
        <dbReference type="EMBL" id="CAE8628590.1"/>
    </source>
</evidence>
<dbReference type="EMBL" id="CAJNNV010029430">
    <property type="protein sequence ID" value="CAE8628590.1"/>
    <property type="molecule type" value="Genomic_DNA"/>
</dbReference>
<keyword evidence="4 7" id="KW-1133">Transmembrane helix</keyword>
<feature type="non-terminal residue" evidence="9">
    <location>
        <position position="364"/>
    </location>
</feature>